<dbReference type="Proteomes" id="UP001201980">
    <property type="component" value="Unassembled WGS sequence"/>
</dbReference>
<keyword evidence="2" id="KW-1185">Reference proteome</keyword>
<evidence type="ECO:0000313" key="1">
    <source>
        <dbReference type="EMBL" id="KAJ2893391.1"/>
    </source>
</evidence>
<name>A0AAD5WMC5_9PEZI</name>
<organism evidence="1 2">
    <name type="scientific">Zalerion maritima</name>
    <dbReference type="NCBI Taxonomy" id="339359"/>
    <lineage>
        <taxon>Eukaryota</taxon>
        <taxon>Fungi</taxon>
        <taxon>Dikarya</taxon>
        <taxon>Ascomycota</taxon>
        <taxon>Pezizomycotina</taxon>
        <taxon>Sordariomycetes</taxon>
        <taxon>Lulworthiomycetidae</taxon>
        <taxon>Lulworthiales</taxon>
        <taxon>Lulworthiaceae</taxon>
        <taxon>Zalerion</taxon>
    </lineage>
</organism>
<dbReference type="AlphaFoldDB" id="A0AAD5WMC5"/>
<reference evidence="1" key="1">
    <citation type="submission" date="2022-07" db="EMBL/GenBank/DDBJ databases">
        <title>Draft genome sequence of Zalerion maritima ATCC 34329, a (micro)plastics degrading marine fungus.</title>
        <authorList>
            <person name="Paco A."/>
            <person name="Goncalves M.F.M."/>
            <person name="Rocha-Santos T.A.P."/>
            <person name="Alves A."/>
        </authorList>
    </citation>
    <scope>NUCLEOTIDE SEQUENCE</scope>
    <source>
        <strain evidence="1">ATCC 34329</strain>
    </source>
</reference>
<evidence type="ECO:0000313" key="2">
    <source>
        <dbReference type="Proteomes" id="UP001201980"/>
    </source>
</evidence>
<dbReference type="EMBL" id="JAKWBI020000610">
    <property type="protein sequence ID" value="KAJ2893391.1"/>
    <property type="molecule type" value="Genomic_DNA"/>
</dbReference>
<accession>A0AAD5WMC5</accession>
<protein>
    <submittedName>
        <fullName evidence="1">Uncharacterized protein</fullName>
    </submittedName>
</protein>
<proteinExistence type="predicted"/>
<comment type="caution">
    <text evidence="1">The sequence shown here is derived from an EMBL/GenBank/DDBJ whole genome shotgun (WGS) entry which is preliminary data.</text>
</comment>
<gene>
    <name evidence="1" type="ORF">MKZ38_008729</name>
</gene>
<sequence length="85" mass="10230">MLLGDVDQYQKFVRLMIDLYRGYDEMYPRAIHIGSFRIYIKHSTNPETPTLIMGDIVKPVWEFVHYVAFEGIIREDDWVKLEFMK</sequence>